<dbReference type="InterPro" id="IPR017853">
    <property type="entry name" value="GH"/>
</dbReference>
<dbReference type="PRINTS" id="PR00133">
    <property type="entry name" value="GLHYDRLASE3"/>
</dbReference>
<keyword evidence="4" id="KW-0732">Signal</keyword>
<dbReference type="SUPFAM" id="SSF51445">
    <property type="entry name" value="(Trans)glycosidases"/>
    <property type="match status" value="1"/>
</dbReference>
<dbReference type="SMART" id="SM01217">
    <property type="entry name" value="Fn3_like"/>
    <property type="match status" value="1"/>
</dbReference>
<dbReference type="InterPro" id="IPR036881">
    <property type="entry name" value="Glyco_hydro_3_C_sf"/>
</dbReference>
<evidence type="ECO:0000313" key="9">
    <source>
        <dbReference type="Proteomes" id="UP000198393"/>
    </source>
</evidence>
<dbReference type="FunFam" id="3.20.20.300:FF:000005">
    <property type="entry name" value="Periplasmic beta-glucosidase"/>
    <property type="match status" value="1"/>
</dbReference>
<keyword evidence="6" id="KW-0326">Glycosidase</keyword>
<comment type="similarity">
    <text evidence="2">Belongs to the glycosyl hydrolase 3 family.</text>
</comment>
<keyword evidence="9" id="KW-1185">Reference proteome</keyword>
<accession>A0A239LVR0</accession>
<evidence type="ECO:0000256" key="5">
    <source>
        <dbReference type="ARBA" id="ARBA00022801"/>
    </source>
</evidence>
<dbReference type="EMBL" id="FZPD01000006">
    <property type="protein sequence ID" value="SNT34551.1"/>
    <property type="molecule type" value="Genomic_DNA"/>
</dbReference>
<dbReference type="InterPro" id="IPR001764">
    <property type="entry name" value="Glyco_hydro_3_N"/>
</dbReference>
<dbReference type="SUPFAM" id="SSF52279">
    <property type="entry name" value="Beta-D-glucan exohydrolase, C-terminal domain"/>
    <property type="match status" value="1"/>
</dbReference>
<dbReference type="Pfam" id="PF14310">
    <property type="entry name" value="Fn3-like"/>
    <property type="match status" value="1"/>
</dbReference>
<dbReference type="OrthoDB" id="9805821at2"/>
<dbReference type="PANTHER" id="PTHR30620">
    <property type="entry name" value="PERIPLASMIC BETA-GLUCOSIDASE-RELATED"/>
    <property type="match status" value="1"/>
</dbReference>
<evidence type="ECO:0000313" key="8">
    <source>
        <dbReference type="EMBL" id="SNT34551.1"/>
    </source>
</evidence>
<sequence length="760" mass="83095">MKNSLLNPIKSIAICFILAFNSSCDDQGQSATAEGGMDQKVDNLLTLMTIDEKIGQTIMYNGTWEFTGPVSGDNQWKAEKIKNGQVGAMLNVLTADEIRRTQELAVNNSRLGIPMVFAYDVIHGYKTMLPVPLAQAASWDPEVARLGSEVAAREASAAGLHWTFAPMIDISRDARWGRIMESPGEDPYLASIMAKAWVEGYQGDDLSSPTTIAACAKHFAGYGFAEAGRDYNTVEVSMQTLYNVILPPFKAASDAGVATFMNGFNDLNGVPATGNEFLQRDILKGEWNYDGMMVSDWGSIPEMIFHGYAKDTAQAAAMAMIAGSDMDMEGRVYEKGLKEKIQQGEVSEDLLDDAVRRILKLKFKLGLFDDPYRYSDAQREKEELLSAESLAAARDAARKSIVLLKNESSILPLQKEINSIAVIGQLAAHKDIPLGSWRAQAVPNSAVSLLEGIKGAVTKDTKVAFAKGYTLTTGHRSFGRELTIVEEDKSGFTEAVNLAKSSDVVVLAMGEDCYQSGEGRSQIDVGLKGSQIDLLNELKKVNDNIVVVLMTGRPVAIPEIAADANAILEAWFGGSEAGNAIADVLFGDYNPSGKLPVSFPYHTGQEPLYYSQKSTGRPINRAENVFWTHYTDGPNDALFPFGYGLSYTSFNYENFKVSKEEESISISVDVTNSGDMDGEEVVQLYIQDVAASLVRPIKELKGFEKVWFAAGETKAIKFMLSKDELSFYNEMGELVFEPGEFRISVGSNSRDLNTQSITLN</sequence>
<dbReference type="EC" id="3.2.1.21" evidence="3"/>
<dbReference type="GO" id="GO:0009251">
    <property type="term" value="P:glucan catabolic process"/>
    <property type="evidence" value="ECO:0007669"/>
    <property type="project" value="TreeGrafter"/>
</dbReference>
<dbReference type="NCBIfam" id="NF011678">
    <property type="entry name" value="PRK15098.1"/>
    <property type="match status" value="1"/>
</dbReference>
<dbReference type="Proteomes" id="UP000198393">
    <property type="component" value="Unassembled WGS sequence"/>
</dbReference>
<evidence type="ECO:0000259" key="7">
    <source>
        <dbReference type="SMART" id="SM01217"/>
    </source>
</evidence>
<dbReference type="InterPro" id="IPR002772">
    <property type="entry name" value="Glyco_hydro_3_C"/>
</dbReference>
<reference evidence="8 9" key="1">
    <citation type="submission" date="2017-06" db="EMBL/GenBank/DDBJ databases">
        <authorList>
            <person name="Kim H.J."/>
            <person name="Triplett B.A."/>
        </authorList>
    </citation>
    <scope>NUCLEOTIDE SEQUENCE [LARGE SCALE GENOMIC DNA]</scope>
    <source>
        <strain evidence="8 9">DSM 19307</strain>
    </source>
</reference>
<evidence type="ECO:0000256" key="3">
    <source>
        <dbReference type="ARBA" id="ARBA00012744"/>
    </source>
</evidence>
<dbReference type="InterPro" id="IPR036962">
    <property type="entry name" value="Glyco_hydro_3_N_sf"/>
</dbReference>
<protein>
    <recommendedName>
        <fullName evidence="3">beta-glucosidase</fullName>
        <ecNumber evidence="3">3.2.1.21</ecNumber>
    </recommendedName>
</protein>
<proteinExistence type="inferred from homology"/>
<name>A0A239LVR0_EKHLU</name>
<evidence type="ECO:0000256" key="2">
    <source>
        <dbReference type="ARBA" id="ARBA00005336"/>
    </source>
</evidence>
<feature type="domain" description="Fibronectin type III-like" evidence="7">
    <location>
        <begin position="680"/>
        <end position="749"/>
    </location>
</feature>
<evidence type="ECO:0000256" key="6">
    <source>
        <dbReference type="ARBA" id="ARBA00023295"/>
    </source>
</evidence>
<dbReference type="InterPro" id="IPR026891">
    <property type="entry name" value="Fn3-like"/>
</dbReference>
<dbReference type="Pfam" id="PF01915">
    <property type="entry name" value="Glyco_hydro_3_C"/>
    <property type="match status" value="1"/>
</dbReference>
<dbReference type="RefSeq" id="WP_089358106.1">
    <property type="nucleotide sequence ID" value="NZ_FZPD01000006.1"/>
</dbReference>
<dbReference type="GO" id="GO:0008422">
    <property type="term" value="F:beta-glucosidase activity"/>
    <property type="evidence" value="ECO:0007669"/>
    <property type="project" value="UniProtKB-EC"/>
</dbReference>
<dbReference type="FunFam" id="2.60.40.10:FF:000495">
    <property type="entry name" value="Periplasmic beta-glucosidase"/>
    <property type="match status" value="1"/>
</dbReference>
<keyword evidence="5" id="KW-0378">Hydrolase</keyword>
<dbReference type="Gene3D" id="2.60.40.10">
    <property type="entry name" value="Immunoglobulins"/>
    <property type="match status" value="1"/>
</dbReference>
<dbReference type="AlphaFoldDB" id="A0A239LVR0"/>
<dbReference type="InterPro" id="IPR013783">
    <property type="entry name" value="Ig-like_fold"/>
</dbReference>
<dbReference type="InterPro" id="IPR051915">
    <property type="entry name" value="Cellulose_Degrad_GH3"/>
</dbReference>
<evidence type="ECO:0000256" key="4">
    <source>
        <dbReference type="ARBA" id="ARBA00022729"/>
    </source>
</evidence>
<dbReference type="Gene3D" id="3.40.50.1700">
    <property type="entry name" value="Glycoside hydrolase family 3 C-terminal domain"/>
    <property type="match status" value="1"/>
</dbReference>
<comment type="catalytic activity">
    <reaction evidence="1">
        <text>Hydrolysis of terminal, non-reducing beta-D-glucosyl residues with release of beta-D-glucose.</text>
        <dbReference type="EC" id="3.2.1.21"/>
    </reaction>
</comment>
<dbReference type="Gene3D" id="3.20.20.300">
    <property type="entry name" value="Glycoside hydrolase, family 3, N-terminal domain"/>
    <property type="match status" value="1"/>
</dbReference>
<evidence type="ECO:0000256" key="1">
    <source>
        <dbReference type="ARBA" id="ARBA00000448"/>
    </source>
</evidence>
<dbReference type="PANTHER" id="PTHR30620:SF16">
    <property type="entry name" value="LYSOSOMAL BETA GLUCOSIDASE"/>
    <property type="match status" value="1"/>
</dbReference>
<dbReference type="Pfam" id="PF00933">
    <property type="entry name" value="Glyco_hydro_3"/>
    <property type="match status" value="1"/>
</dbReference>
<organism evidence="8 9">
    <name type="scientific">Ekhidna lutea</name>
    <dbReference type="NCBI Taxonomy" id="447679"/>
    <lineage>
        <taxon>Bacteria</taxon>
        <taxon>Pseudomonadati</taxon>
        <taxon>Bacteroidota</taxon>
        <taxon>Cytophagia</taxon>
        <taxon>Cytophagales</taxon>
        <taxon>Reichenbachiellaceae</taxon>
        <taxon>Ekhidna</taxon>
    </lineage>
</organism>
<gene>
    <name evidence="8" type="ORF">SAMN05421640_3428</name>
</gene>